<feature type="transmembrane region" description="Helical" evidence="1">
    <location>
        <begin position="381"/>
        <end position="404"/>
    </location>
</feature>
<evidence type="ECO:0000313" key="3">
    <source>
        <dbReference type="Proteomes" id="UP000323380"/>
    </source>
</evidence>
<gene>
    <name evidence="2" type="ORF">FXF69_01460</name>
</gene>
<keyword evidence="1" id="KW-0812">Transmembrane</keyword>
<protein>
    <submittedName>
        <fullName evidence="2">Uncharacterized protein</fullName>
    </submittedName>
</protein>
<dbReference type="Proteomes" id="UP000323380">
    <property type="component" value="Unassembled WGS sequence"/>
</dbReference>
<accession>A0A5D0NUS8</accession>
<feature type="transmembrane region" description="Helical" evidence="1">
    <location>
        <begin position="209"/>
        <end position="229"/>
    </location>
</feature>
<keyword evidence="3" id="KW-1185">Reference proteome</keyword>
<dbReference type="EMBL" id="VSFG01000001">
    <property type="protein sequence ID" value="TYB47938.1"/>
    <property type="molecule type" value="Genomic_DNA"/>
</dbReference>
<comment type="caution">
    <text evidence="2">The sequence shown here is derived from an EMBL/GenBank/DDBJ whole genome shotgun (WGS) entry which is preliminary data.</text>
</comment>
<sequence length="434" mass="45844">MPSSALPRPRRGAPGWRGPLAVGVLVIAFLCVLAPAARADAPPLRATPAHPTNREPVTISGRFEGAAPGLSVLLQREDGMFGGEWAPAASTTTRKGGSFAFRLGRVDGDETYRAVLSGGGTRRRLSKEFELGVRYESVDRRWVRGDAAGNRETLFACFDSDGDECASDDDANASPTWLIGVLVLCLLGGAALVVWGAMALPKKVRAPAAVGGLVAWVPLFHNLAFGYAIPRVGMEHNAILVTFLYPLYLLVLLFGVAVMVGYPFLMAGLMRADVMPHGRPGRAGLFGVVLAVLVVWGEVYRRAPAVAAGPFEVRTRWLNDAVHTWTLEWPLSVLWAVLEFFATPAGLVSFGALALVSVLLPAPRGLAGTTALALAHGTAANVSAVIVGSAAVAVISIVAFAVLVLAAVVLMAYVMFSILVAFTTAAMLAYLFKR</sequence>
<organism evidence="2 3">
    <name type="scientific">Actinomadura chibensis</name>
    <dbReference type="NCBI Taxonomy" id="392828"/>
    <lineage>
        <taxon>Bacteria</taxon>
        <taxon>Bacillati</taxon>
        <taxon>Actinomycetota</taxon>
        <taxon>Actinomycetes</taxon>
        <taxon>Streptosporangiales</taxon>
        <taxon>Thermomonosporaceae</taxon>
        <taxon>Actinomadura</taxon>
    </lineage>
</organism>
<reference evidence="2 3" key="1">
    <citation type="submission" date="2019-08" db="EMBL/GenBank/DDBJ databases">
        <title>Actinomadura sp. nov. CYP1-5 isolated from mountain soil.</title>
        <authorList>
            <person name="Songsumanus A."/>
            <person name="Kuncharoen N."/>
            <person name="Kudo T."/>
            <person name="Yuki M."/>
            <person name="Igarashi Y."/>
            <person name="Tanasupawat S."/>
        </authorList>
    </citation>
    <scope>NUCLEOTIDE SEQUENCE [LARGE SCALE GENOMIC DNA]</scope>
    <source>
        <strain evidence="2 3">JCM 14158</strain>
    </source>
</reference>
<dbReference type="AlphaFoldDB" id="A0A5D0NUS8"/>
<evidence type="ECO:0000313" key="2">
    <source>
        <dbReference type="EMBL" id="TYB47938.1"/>
    </source>
</evidence>
<feature type="transmembrane region" description="Helical" evidence="1">
    <location>
        <begin position="177"/>
        <end position="197"/>
    </location>
</feature>
<evidence type="ECO:0000256" key="1">
    <source>
        <dbReference type="SAM" id="Phobius"/>
    </source>
</evidence>
<proteinExistence type="predicted"/>
<feature type="transmembrane region" description="Helical" evidence="1">
    <location>
        <begin position="282"/>
        <end position="300"/>
    </location>
</feature>
<dbReference type="STRING" id="1220554.GCA_001552135_07894"/>
<feature type="transmembrane region" description="Helical" evidence="1">
    <location>
        <begin position="249"/>
        <end position="270"/>
    </location>
</feature>
<keyword evidence="1" id="KW-0472">Membrane</keyword>
<name>A0A5D0NUS8_9ACTN</name>
<feature type="transmembrane region" description="Helical" evidence="1">
    <location>
        <begin position="410"/>
        <end position="432"/>
    </location>
</feature>
<keyword evidence="1" id="KW-1133">Transmembrane helix</keyword>